<evidence type="ECO:0008006" key="4">
    <source>
        <dbReference type="Google" id="ProtNLM"/>
    </source>
</evidence>
<keyword evidence="3" id="KW-1185">Reference proteome</keyword>
<feature type="compositionally biased region" description="Low complexity" evidence="1">
    <location>
        <begin position="144"/>
        <end position="172"/>
    </location>
</feature>
<comment type="caution">
    <text evidence="2">The sequence shown here is derived from an EMBL/GenBank/DDBJ whole genome shotgun (WGS) entry which is preliminary data.</text>
</comment>
<accession>A0A8J3NLB1</accession>
<dbReference type="EMBL" id="BONF01000041">
    <property type="protein sequence ID" value="GIF84822.1"/>
    <property type="molecule type" value="Genomic_DNA"/>
</dbReference>
<feature type="compositionally biased region" description="Low complexity" evidence="1">
    <location>
        <begin position="103"/>
        <end position="125"/>
    </location>
</feature>
<dbReference type="Proteomes" id="UP000601223">
    <property type="component" value="Unassembled WGS sequence"/>
</dbReference>
<evidence type="ECO:0000256" key="1">
    <source>
        <dbReference type="SAM" id="MobiDB-lite"/>
    </source>
</evidence>
<reference evidence="2 3" key="1">
    <citation type="submission" date="2021-01" db="EMBL/GenBank/DDBJ databases">
        <title>Whole genome shotgun sequence of Catellatospora bangladeshensis NBRC 107357.</title>
        <authorList>
            <person name="Komaki H."/>
            <person name="Tamura T."/>
        </authorList>
    </citation>
    <scope>NUCLEOTIDE SEQUENCE [LARGE SCALE GENOMIC DNA]</scope>
    <source>
        <strain evidence="2 3">NBRC 107357</strain>
    </source>
</reference>
<evidence type="ECO:0000313" key="2">
    <source>
        <dbReference type="EMBL" id="GIF84822.1"/>
    </source>
</evidence>
<dbReference type="AlphaFoldDB" id="A0A8J3NLB1"/>
<sequence>MTALPQVTAPALAETLDALPGRLRKKVDEAVTRAAAWPVTAGDGQVTVAVDDATVVTLVLTDGVVRTGADARCSCLLAPNCLHRVAVLALAPVYDGLDDPADAAEAGASGEDVSSGEPGGVPASGEPGGSGPSTAADRAAAEMPGGAVSSAGPGADHAGGAASSGQAGPGPDAEGGAVLTDRQRSAADGLWRAGAAVLEAGTAGSGLVLRTGLLRAVHEARAHGLHRAAAAGTRVAAGLQALREARPQFRLAELTDDLRELLTLSHQLRDPALSAAQAGGLLGTARRGYDAQAGLRLYGLCTVPVVAESGYAGTATYVADRDGRLWLVADIAPGGVERAARAGDTVVALGEAGLSHRALTRAGMVVSGGTATESGQLGAGKSVRAVRASGAGWTEEPLRRLWDEPLDAQVDRALAALAVPVGVRPAGGDLLFLAVRVIGAGAGDTVLAQTADGAGLLLTVADDHPELAYRENLRLLGGAEGLELLVVGRPDPARRATVAALSIGVAPGTGDALRLPQAWSGHADLGYDRLHRSQLRAGGSAVATAVRAPATGDPAMQLLRRHLERVVSGGRAVHALVATEERRLRRSRLDLGAHLLAELTLAARHRPRDLFGRLTSDDAEAFTRSWLAAAVYEQHAAAALTRATWLPTPVG</sequence>
<dbReference type="RefSeq" id="WP_203753702.1">
    <property type="nucleotide sequence ID" value="NZ_BONF01000041.1"/>
</dbReference>
<proteinExistence type="predicted"/>
<gene>
    <name evidence="2" type="ORF">Cba03nite_61710</name>
</gene>
<feature type="region of interest" description="Disordered" evidence="1">
    <location>
        <begin position="102"/>
        <end position="177"/>
    </location>
</feature>
<evidence type="ECO:0000313" key="3">
    <source>
        <dbReference type="Proteomes" id="UP000601223"/>
    </source>
</evidence>
<name>A0A8J3NLB1_9ACTN</name>
<organism evidence="2 3">
    <name type="scientific">Catellatospora bangladeshensis</name>
    <dbReference type="NCBI Taxonomy" id="310355"/>
    <lineage>
        <taxon>Bacteria</taxon>
        <taxon>Bacillati</taxon>
        <taxon>Actinomycetota</taxon>
        <taxon>Actinomycetes</taxon>
        <taxon>Micromonosporales</taxon>
        <taxon>Micromonosporaceae</taxon>
        <taxon>Catellatospora</taxon>
    </lineage>
</organism>
<protein>
    <recommendedName>
        <fullName evidence="4">SWIM-type domain-containing protein</fullName>
    </recommendedName>
</protein>